<evidence type="ECO:0000256" key="1">
    <source>
        <dbReference type="SAM" id="MobiDB-lite"/>
    </source>
</evidence>
<dbReference type="Proteomes" id="UP000233551">
    <property type="component" value="Unassembled WGS sequence"/>
</dbReference>
<name>A0A2I0I0C9_PUNGR</name>
<dbReference type="AlphaFoldDB" id="A0A2I0I0C9"/>
<keyword evidence="4" id="KW-1185">Reference proteome</keyword>
<keyword evidence="2" id="KW-1133">Transmembrane helix</keyword>
<protein>
    <submittedName>
        <fullName evidence="3">Uncharacterized protein</fullName>
    </submittedName>
</protein>
<sequence length="166" mass="18687">MRRHVDEINASMRAQVPYERNLSTSSDRELRRELKAMRRSNKSCKKTIAEHSIMPSRQEKMFKTLSKSLDWLEDPLQDAQGDDDDDRDDDGVSATDDDDGVGATDDGGDGSDSDESMEDSEFVSTLRRKASSLISSQLCLCLLSSLSLFLPSTFSLFFTTISYYVF</sequence>
<feature type="region of interest" description="Disordered" evidence="1">
    <location>
        <begin position="1"/>
        <end position="29"/>
    </location>
</feature>
<reference evidence="3 4" key="1">
    <citation type="submission" date="2017-11" db="EMBL/GenBank/DDBJ databases">
        <title>De-novo sequencing of pomegranate (Punica granatum L.) genome.</title>
        <authorList>
            <person name="Akparov Z."/>
            <person name="Amiraslanov A."/>
            <person name="Hajiyeva S."/>
            <person name="Abbasov M."/>
            <person name="Kaur K."/>
            <person name="Hamwieh A."/>
            <person name="Solovyev V."/>
            <person name="Salamov A."/>
            <person name="Braich B."/>
            <person name="Kosarev P."/>
            <person name="Mahmoud A."/>
            <person name="Hajiyev E."/>
            <person name="Babayeva S."/>
            <person name="Izzatullayeva V."/>
            <person name="Mammadov A."/>
            <person name="Mammadov A."/>
            <person name="Sharifova S."/>
            <person name="Ojaghi J."/>
            <person name="Eynullazada K."/>
            <person name="Bayramov B."/>
            <person name="Abdulazimova A."/>
            <person name="Shahmuradov I."/>
        </authorList>
    </citation>
    <scope>NUCLEOTIDE SEQUENCE [LARGE SCALE GENOMIC DNA]</scope>
    <source>
        <strain evidence="4">cv. AG2017</strain>
        <tissue evidence="3">Leaf</tissue>
    </source>
</reference>
<accession>A0A2I0I0C9</accession>
<feature type="region of interest" description="Disordered" evidence="1">
    <location>
        <begin position="73"/>
        <end position="121"/>
    </location>
</feature>
<evidence type="ECO:0000313" key="3">
    <source>
        <dbReference type="EMBL" id="PKI37408.1"/>
    </source>
</evidence>
<organism evidence="3 4">
    <name type="scientific">Punica granatum</name>
    <name type="common">Pomegranate</name>
    <dbReference type="NCBI Taxonomy" id="22663"/>
    <lineage>
        <taxon>Eukaryota</taxon>
        <taxon>Viridiplantae</taxon>
        <taxon>Streptophyta</taxon>
        <taxon>Embryophyta</taxon>
        <taxon>Tracheophyta</taxon>
        <taxon>Spermatophyta</taxon>
        <taxon>Magnoliopsida</taxon>
        <taxon>eudicotyledons</taxon>
        <taxon>Gunneridae</taxon>
        <taxon>Pentapetalae</taxon>
        <taxon>rosids</taxon>
        <taxon>malvids</taxon>
        <taxon>Myrtales</taxon>
        <taxon>Lythraceae</taxon>
        <taxon>Punica</taxon>
    </lineage>
</organism>
<evidence type="ECO:0000313" key="4">
    <source>
        <dbReference type="Proteomes" id="UP000233551"/>
    </source>
</evidence>
<evidence type="ECO:0000256" key="2">
    <source>
        <dbReference type="SAM" id="Phobius"/>
    </source>
</evidence>
<comment type="caution">
    <text evidence="3">The sequence shown here is derived from an EMBL/GenBank/DDBJ whole genome shotgun (WGS) entry which is preliminary data.</text>
</comment>
<proteinExistence type="predicted"/>
<dbReference type="EMBL" id="PGOL01004405">
    <property type="protein sequence ID" value="PKI37408.1"/>
    <property type="molecule type" value="Genomic_DNA"/>
</dbReference>
<keyword evidence="2" id="KW-0812">Transmembrane</keyword>
<feature type="transmembrane region" description="Helical" evidence="2">
    <location>
        <begin position="138"/>
        <end position="165"/>
    </location>
</feature>
<keyword evidence="2" id="KW-0472">Membrane</keyword>
<gene>
    <name evidence="3" type="ORF">CRG98_042194</name>
</gene>